<organism evidence="1">
    <name type="scientific">gut metagenome</name>
    <dbReference type="NCBI Taxonomy" id="749906"/>
    <lineage>
        <taxon>unclassified sequences</taxon>
        <taxon>metagenomes</taxon>
        <taxon>organismal metagenomes</taxon>
    </lineage>
</organism>
<evidence type="ECO:0000313" key="1">
    <source>
        <dbReference type="EMBL" id="EJX08768.1"/>
    </source>
</evidence>
<proteinExistence type="predicted"/>
<sequence>MNEKKALYAFGCPNREATVERLRYVAALAPDPAAKKFFFSLAVKLNDKDCNQWYRCFFYTMRLEMETYFYHKRVVENIYESSLEVADDEIDED</sequence>
<comment type="caution">
    <text evidence="1">The sequence shown here is derived from an EMBL/GenBank/DDBJ whole genome shotgun (WGS) entry which is preliminary data.</text>
</comment>
<name>J9GZN3_9ZZZZ</name>
<accession>J9GZN3</accession>
<dbReference type="EMBL" id="AMCI01000547">
    <property type="protein sequence ID" value="EJX08768.1"/>
    <property type="molecule type" value="Genomic_DNA"/>
</dbReference>
<reference evidence="1" key="1">
    <citation type="journal article" date="2012" name="PLoS ONE">
        <title>Gene sets for utilization of primary and secondary nutrition supplies in the distal gut of endangered iberian lynx.</title>
        <authorList>
            <person name="Alcaide M."/>
            <person name="Messina E."/>
            <person name="Richter M."/>
            <person name="Bargiela R."/>
            <person name="Peplies J."/>
            <person name="Huws S.A."/>
            <person name="Newbold C.J."/>
            <person name="Golyshin P.N."/>
            <person name="Simon M.A."/>
            <person name="Lopez G."/>
            <person name="Yakimov M.M."/>
            <person name="Ferrer M."/>
        </authorList>
    </citation>
    <scope>NUCLEOTIDE SEQUENCE</scope>
</reference>
<dbReference type="AlphaFoldDB" id="J9GZN3"/>
<gene>
    <name evidence="1" type="ORF">EVA_03119</name>
</gene>
<protein>
    <submittedName>
        <fullName evidence="1">Uncharacterized protein</fullName>
    </submittedName>
</protein>